<feature type="domain" description="Outer membrane protein beta-barrel" evidence="3">
    <location>
        <begin position="10"/>
        <end position="144"/>
    </location>
</feature>
<evidence type="ECO:0000259" key="3">
    <source>
        <dbReference type="Pfam" id="PF13505"/>
    </source>
</evidence>
<keyword evidence="5" id="KW-1185">Reference proteome</keyword>
<dbReference type="RefSeq" id="WP_142455522.1">
    <property type="nucleotide sequence ID" value="NZ_FXTP01000014.1"/>
</dbReference>
<dbReference type="OrthoDB" id="1163183at2"/>
<sequence length="171" mass="18843">MKKLTASIFILLFTALSFQSAKAQFVKAGAGLMYGTEIEQPGIRVDGVYQINEEFRAVADLGFFFPNENEFGNGNSTTVTWWELNINGNYIFYTNEENNLMAYGIGGLNYLNVNVESDGQFASSYSDSEIGLNVGVGAEYPLDFADLFGELKYVLGDADQLNIGAGLRFNF</sequence>
<evidence type="ECO:0000256" key="2">
    <source>
        <dbReference type="SAM" id="SignalP"/>
    </source>
</evidence>
<evidence type="ECO:0000313" key="4">
    <source>
        <dbReference type="EMBL" id="SMO89291.1"/>
    </source>
</evidence>
<dbReference type="InterPro" id="IPR027385">
    <property type="entry name" value="Beta-barrel_OMP"/>
</dbReference>
<feature type="signal peptide" evidence="2">
    <location>
        <begin position="1"/>
        <end position="23"/>
    </location>
</feature>
<reference evidence="4 5" key="1">
    <citation type="submission" date="2017-05" db="EMBL/GenBank/DDBJ databases">
        <authorList>
            <person name="Varghese N."/>
            <person name="Submissions S."/>
        </authorList>
    </citation>
    <scope>NUCLEOTIDE SEQUENCE [LARGE SCALE GENOMIC DNA]</scope>
    <source>
        <strain evidence="4 5">DSM 21985</strain>
    </source>
</reference>
<evidence type="ECO:0000256" key="1">
    <source>
        <dbReference type="ARBA" id="ARBA00022729"/>
    </source>
</evidence>
<dbReference type="Gene3D" id="2.40.160.20">
    <property type="match status" value="1"/>
</dbReference>
<dbReference type="SUPFAM" id="SSF56925">
    <property type="entry name" value="OMPA-like"/>
    <property type="match status" value="1"/>
</dbReference>
<dbReference type="EMBL" id="FXTP01000014">
    <property type="protein sequence ID" value="SMO89291.1"/>
    <property type="molecule type" value="Genomic_DNA"/>
</dbReference>
<protein>
    <submittedName>
        <fullName evidence="4">Outer membrane protein beta-barrel domain-containing protein</fullName>
    </submittedName>
</protein>
<name>A0A521F0W5_9BACT</name>
<evidence type="ECO:0000313" key="5">
    <source>
        <dbReference type="Proteomes" id="UP000317557"/>
    </source>
</evidence>
<gene>
    <name evidence="4" type="ORF">SAMN06265219_11467</name>
</gene>
<dbReference type="Pfam" id="PF13505">
    <property type="entry name" value="OMP_b-brl"/>
    <property type="match status" value="1"/>
</dbReference>
<dbReference type="AlphaFoldDB" id="A0A521F0W5"/>
<dbReference type="Proteomes" id="UP000317557">
    <property type="component" value="Unassembled WGS sequence"/>
</dbReference>
<accession>A0A521F0W5</accession>
<organism evidence="4 5">
    <name type="scientific">Gracilimonas mengyeensis</name>
    <dbReference type="NCBI Taxonomy" id="1302730"/>
    <lineage>
        <taxon>Bacteria</taxon>
        <taxon>Pseudomonadati</taxon>
        <taxon>Balneolota</taxon>
        <taxon>Balneolia</taxon>
        <taxon>Balneolales</taxon>
        <taxon>Balneolaceae</taxon>
        <taxon>Gracilimonas</taxon>
    </lineage>
</organism>
<feature type="chain" id="PRO_5021730797" evidence="2">
    <location>
        <begin position="24"/>
        <end position="171"/>
    </location>
</feature>
<dbReference type="InterPro" id="IPR011250">
    <property type="entry name" value="OMP/PagP_B-barrel"/>
</dbReference>
<proteinExistence type="predicted"/>
<keyword evidence="1 2" id="KW-0732">Signal</keyword>